<evidence type="ECO:0000256" key="7">
    <source>
        <dbReference type="ARBA" id="ARBA00022741"/>
    </source>
</evidence>
<dbReference type="GO" id="GO:0043295">
    <property type="term" value="F:glutathione binding"/>
    <property type="evidence" value="ECO:0007669"/>
    <property type="project" value="UniProtKB-UniRule"/>
</dbReference>
<evidence type="ECO:0000256" key="2">
    <source>
        <dbReference type="ARBA" id="ARBA00010385"/>
    </source>
</evidence>
<comment type="catalytic activity">
    <reaction evidence="10">
        <text>gamma-L-glutamyl-L-cysteine + glycine + ATP = glutathione + ADP + phosphate + H(+)</text>
        <dbReference type="Rhea" id="RHEA:13557"/>
        <dbReference type="ChEBI" id="CHEBI:15378"/>
        <dbReference type="ChEBI" id="CHEBI:30616"/>
        <dbReference type="ChEBI" id="CHEBI:43474"/>
        <dbReference type="ChEBI" id="CHEBI:57305"/>
        <dbReference type="ChEBI" id="CHEBI:57925"/>
        <dbReference type="ChEBI" id="CHEBI:58173"/>
        <dbReference type="ChEBI" id="CHEBI:456216"/>
        <dbReference type="EC" id="6.3.2.3"/>
    </reaction>
</comment>
<dbReference type="FunFam" id="3.40.50.1760:FF:000001">
    <property type="entry name" value="Glutathione synthetase"/>
    <property type="match status" value="1"/>
</dbReference>
<evidence type="ECO:0000256" key="10">
    <source>
        <dbReference type="PIRNR" id="PIRNR001558"/>
    </source>
</evidence>
<keyword evidence="16" id="KW-1185">Reference proteome</keyword>
<evidence type="ECO:0000256" key="4">
    <source>
        <dbReference type="ARBA" id="ARBA00022598"/>
    </source>
</evidence>
<dbReference type="Gene3D" id="3.30.470.20">
    <property type="entry name" value="ATP-grasp fold, B domain"/>
    <property type="match status" value="1"/>
</dbReference>
<feature type="binding site" evidence="11">
    <location>
        <position position="474"/>
    </location>
    <ligand>
        <name>substrate</name>
    </ligand>
</feature>
<feature type="binding site" evidence="11">
    <location>
        <position position="447"/>
    </location>
    <ligand>
        <name>ATP</name>
        <dbReference type="ChEBI" id="CHEBI:30616"/>
    </ligand>
</feature>
<dbReference type="SUPFAM" id="SSF52440">
    <property type="entry name" value="PreATP-grasp domain"/>
    <property type="match status" value="1"/>
</dbReference>
<feature type="binding site" evidence="11">
    <location>
        <position position="399"/>
    </location>
    <ligand>
        <name>ATP</name>
        <dbReference type="ChEBI" id="CHEBI:30616"/>
    </ligand>
</feature>
<keyword evidence="4 10" id="KW-0436">Ligase</keyword>
<dbReference type="PIRSF" id="PIRSF001558">
    <property type="entry name" value="GSHase"/>
    <property type="match status" value="1"/>
</dbReference>
<dbReference type="Gene3D" id="3.30.1490.50">
    <property type="match status" value="1"/>
</dbReference>
<dbReference type="NCBIfam" id="TIGR01986">
    <property type="entry name" value="glut_syn_euk"/>
    <property type="match status" value="1"/>
</dbReference>
<keyword evidence="7 10" id="KW-0547">Nucleotide-binding</keyword>
<feature type="binding site" evidence="11">
    <location>
        <position position="328"/>
    </location>
    <ligand>
        <name>ATP</name>
        <dbReference type="ChEBI" id="CHEBI:30616"/>
    </ligand>
</feature>
<dbReference type="GeneID" id="43582260"/>
<dbReference type="InterPro" id="IPR004887">
    <property type="entry name" value="GSH_synth_subst-bd"/>
</dbReference>
<comment type="subunit">
    <text evidence="3">Homodimer.</text>
</comment>
<dbReference type="FunFam" id="3.30.1490.50:FF:000002">
    <property type="entry name" value="Glutathione synthetase"/>
    <property type="match status" value="1"/>
</dbReference>
<feature type="binding site" evidence="12">
    <location>
        <position position="150"/>
    </location>
    <ligand>
        <name>Mg(2+)</name>
        <dbReference type="ChEBI" id="CHEBI:18420"/>
    </ligand>
</feature>
<comment type="pathway">
    <text evidence="1 10">Sulfur metabolism; glutathione biosynthesis; glutathione from L-cysteine and L-glutamate: step 2/2.</text>
</comment>
<feature type="binding site" evidence="11">
    <location>
        <position position="476"/>
    </location>
    <ligand>
        <name>ATP</name>
        <dbReference type="ChEBI" id="CHEBI:30616"/>
    </ligand>
</feature>
<feature type="binding site" evidence="11">
    <location>
        <position position="482"/>
    </location>
    <ligand>
        <name>ATP</name>
        <dbReference type="ChEBI" id="CHEBI:30616"/>
    </ligand>
</feature>
<dbReference type="InterPro" id="IPR014042">
    <property type="entry name" value="Glutathione_synthase_a-hlx"/>
</dbReference>
<evidence type="ECO:0000256" key="11">
    <source>
        <dbReference type="PIRSR" id="PIRSR001558-1"/>
    </source>
</evidence>
<dbReference type="Proteomes" id="UP000398389">
    <property type="component" value="Unassembled WGS sequence"/>
</dbReference>
<comment type="similarity">
    <text evidence="2 10">Belongs to the eukaryotic GSH synthase family.</text>
</comment>
<dbReference type="Gene3D" id="3.30.1490.80">
    <property type="match status" value="1"/>
</dbReference>
<keyword evidence="6 10" id="KW-0479">Metal-binding</keyword>
<dbReference type="SUPFAM" id="SSF56059">
    <property type="entry name" value="Glutathione synthetase ATP-binding domain-like"/>
    <property type="match status" value="1"/>
</dbReference>
<dbReference type="InterPro" id="IPR005615">
    <property type="entry name" value="Glutathione_synthase"/>
</dbReference>
<feature type="binding site" evidence="13">
    <location>
        <begin position="230"/>
        <end position="232"/>
    </location>
    <ligand>
        <name>substrate</name>
    </ligand>
</feature>
<feature type="binding site" evidence="13">
    <location>
        <begin position="485"/>
        <end position="486"/>
    </location>
    <ligand>
        <name>substrate</name>
    </ligand>
</feature>
<dbReference type="EC" id="6.3.2.3" evidence="10"/>
<accession>A0A5E8BUU5</accession>
<keyword evidence="9 10" id="KW-0460">Magnesium</keyword>
<dbReference type="InterPro" id="IPR037013">
    <property type="entry name" value="GSH-S_sub-bd_sf"/>
</dbReference>
<dbReference type="GO" id="GO:0005829">
    <property type="term" value="C:cytosol"/>
    <property type="evidence" value="ECO:0007669"/>
    <property type="project" value="TreeGrafter"/>
</dbReference>
<dbReference type="RefSeq" id="XP_031854051.1">
    <property type="nucleotide sequence ID" value="XM_031998160.1"/>
</dbReference>
<keyword evidence="8 10" id="KW-0067">ATP-binding</keyword>
<feature type="binding site" evidence="12">
    <location>
        <position position="148"/>
    </location>
    <ligand>
        <name>Mg(2+)</name>
        <dbReference type="ChEBI" id="CHEBI:18420"/>
    </ligand>
</feature>
<organism evidence="15 16">
    <name type="scientific">Magnusiomyces paraingens</name>
    <dbReference type="NCBI Taxonomy" id="2606893"/>
    <lineage>
        <taxon>Eukaryota</taxon>
        <taxon>Fungi</taxon>
        <taxon>Dikarya</taxon>
        <taxon>Ascomycota</taxon>
        <taxon>Saccharomycotina</taxon>
        <taxon>Dipodascomycetes</taxon>
        <taxon>Dipodascales</taxon>
        <taxon>Dipodascaceae</taxon>
        <taxon>Magnusiomyces</taxon>
    </lineage>
</organism>
<feature type="binding site" evidence="11">
    <location>
        <begin position="421"/>
        <end position="424"/>
    </location>
    <ligand>
        <name>ATP</name>
        <dbReference type="ChEBI" id="CHEBI:30616"/>
    </ligand>
</feature>
<feature type="binding site" evidence="12">
    <location>
        <position position="392"/>
    </location>
    <ligand>
        <name>Mg(2+)</name>
        <dbReference type="ChEBI" id="CHEBI:18420"/>
    </ligand>
</feature>
<feature type="domain" description="Glutathione synthase substrate-binding" evidence="14">
    <location>
        <begin position="221"/>
        <end position="325"/>
    </location>
</feature>
<comment type="cofactor">
    <cofactor evidence="10 12">
        <name>Mg(2+)</name>
        <dbReference type="ChEBI" id="CHEBI:18420"/>
    </cofactor>
    <text evidence="10 12">Binds 1 Mg(2+) ion per subunit.</text>
</comment>
<dbReference type="PANTHER" id="PTHR11130">
    <property type="entry name" value="GLUTATHIONE SYNTHETASE"/>
    <property type="match status" value="1"/>
</dbReference>
<dbReference type="UniPathway" id="UPA00142">
    <property type="reaction ID" value="UER00210"/>
</dbReference>
<dbReference type="EMBL" id="CABVLU010000003">
    <property type="protein sequence ID" value="VVT53177.1"/>
    <property type="molecule type" value="Genomic_DNA"/>
</dbReference>
<evidence type="ECO:0000313" key="16">
    <source>
        <dbReference type="Proteomes" id="UP000398389"/>
    </source>
</evidence>
<dbReference type="GO" id="GO:0005524">
    <property type="term" value="F:ATP binding"/>
    <property type="evidence" value="ECO:0007669"/>
    <property type="project" value="UniProtKB-UniRule"/>
</dbReference>
<feature type="binding site" evidence="11">
    <location>
        <position position="148"/>
    </location>
    <ligand>
        <name>ATP</name>
        <dbReference type="ChEBI" id="CHEBI:30616"/>
    </ligand>
</feature>
<feature type="binding site" evidence="13">
    <location>
        <begin position="289"/>
        <end position="292"/>
    </location>
    <ligand>
        <name>substrate</name>
    </ligand>
</feature>
<reference evidence="15 16" key="1">
    <citation type="submission" date="2019-09" db="EMBL/GenBank/DDBJ databases">
        <authorList>
            <person name="Brejova B."/>
        </authorList>
    </citation>
    <scope>NUCLEOTIDE SEQUENCE [LARGE SCALE GENOMIC DNA]</scope>
</reference>
<keyword evidence="5 10" id="KW-0317">Glutathione biosynthesis</keyword>
<gene>
    <name evidence="15" type="ORF">SAPINGB_P003442</name>
</gene>
<dbReference type="InterPro" id="IPR014709">
    <property type="entry name" value="Glutathione_synthase_C_euk"/>
</dbReference>
<evidence type="ECO:0000256" key="8">
    <source>
        <dbReference type="ARBA" id="ARBA00022840"/>
    </source>
</evidence>
<dbReference type="Pfam" id="PF03199">
    <property type="entry name" value="GSH_synthase"/>
    <property type="match status" value="1"/>
</dbReference>
<evidence type="ECO:0000256" key="6">
    <source>
        <dbReference type="ARBA" id="ARBA00022723"/>
    </source>
</evidence>
<sequence>MVYPSYPPQPSEKEESFINDTIIDWSLGNGLAMLTPEGKGVTAVHAPVTVYPSPFPRSGFESALNVQTTFNELYANVSDNTEWLTEALKDVTVLDHDFTGKLYESYVKAKEIGITQPLSLGIFRSDYIVNEDGSKTNEEDSVSIKQVEFNTVSVSFGSLSSKVSQLHTYLADSDTYGPSAEFLKGKTAISKSIDGLADGLAVAYKEYAKNNVLVSGYSKQVVLFIVQPGERNVFDQRHIEYSLYNNYGITSYRVTLDNVRLETKLLETNGVQKLIYTPTNAEVSVVYYRSGYAPTDYPTEEEWDARVYLETSHAIKSPTLLTQLSGAKKIQQILTDKETIRKFLPNSTPQNLEQLLATFVDLYPMDTSPNGLIARKLAQEQPEKFVLKPQREGGGNNVYKENIPGFLKTLPEEQWGAYILMELIKPPEFKNKILRAGEIYFGGVISELGVFGTILWDSSNSKILHNEQVGWLLRSKLQSSNEGGVAAGFGCIDSVYLF</sequence>
<evidence type="ECO:0000256" key="12">
    <source>
        <dbReference type="PIRSR" id="PIRSR001558-2"/>
    </source>
</evidence>
<feature type="binding site" evidence="13">
    <location>
        <begin position="152"/>
        <end position="155"/>
    </location>
    <ligand>
        <name>substrate</name>
    </ligand>
</feature>
<evidence type="ECO:0000256" key="9">
    <source>
        <dbReference type="ARBA" id="ARBA00022842"/>
    </source>
</evidence>
<dbReference type="Gene3D" id="1.10.1080.10">
    <property type="entry name" value="Glutathione Synthetase, Chain A, domain 3"/>
    <property type="match status" value="1"/>
</dbReference>
<dbReference type="PANTHER" id="PTHR11130:SF0">
    <property type="entry name" value="GLUTATHIONE SYNTHETASE"/>
    <property type="match status" value="1"/>
</dbReference>
<evidence type="ECO:0000256" key="1">
    <source>
        <dbReference type="ARBA" id="ARBA00004965"/>
    </source>
</evidence>
<dbReference type="Pfam" id="PF03917">
    <property type="entry name" value="GSH_synth_ATP"/>
    <property type="match status" value="1"/>
</dbReference>
<dbReference type="OrthoDB" id="2020073at2759"/>
<feature type="binding site" evidence="11">
    <location>
        <begin position="388"/>
        <end position="397"/>
    </location>
    <ligand>
        <name>ATP</name>
        <dbReference type="ChEBI" id="CHEBI:30616"/>
    </ligand>
</feature>
<protein>
    <recommendedName>
        <fullName evidence="10">Glutathione synthetase</fullName>
        <shortName evidence="10">GSH-S</shortName>
        <ecNumber evidence="10">6.3.2.3</ecNumber>
    </recommendedName>
</protein>
<evidence type="ECO:0000256" key="13">
    <source>
        <dbReference type="PIRSR" id="PIRSR001558-3"/>
    </source>
</evidence>
<feature type="binding site" evidence="11">
    <location>
        <position position="236"/>
    </location>
    <ligand>
        <name>substrate</name>
    </ligand>
</feature>
<proteinExistence type="inferred from homology"/>
<feature type="binding site" evidence="11">
    <location>
        <position position="124"/>
    </location>
    <ligand>
        <name>substrate</name>
    </ligand>
</feature>
<evidence type="ECO:0000256" key="3">
    <source>
        <dbReference type="ARBA" id="ARBA00011738"/>
    </source>
</evidence>
<dbReference type="GO" id="GO:0004363">
    <property type="term" value="F:glutathione synthase activity"/>
    <property type="evidence" value="ECO:0007669"/>
    <property type="project" value="UniProtKB-UniRule"/>
</dbReference>
<evidence type="ECO:0000313" key="15">
    <source>
        <dbReference type="EMBL" id="VVT53177.1"/>
    </source>
</evidence>
<evidence type="ECO:0000256" key="5">
    <source>
        <dbReference type="ARBA" id="ARBA00022684"/>
    </source>
</evidence>
<dbReference type="Gene3D" id="3.40.50.1760">
    <property type="entry name" value="Glutathione synthase, substrate-binding domain superfamily, eukaryotic"/>
    <property type="match status" value="1"/>
</dbReference>
<evidence type="ECO:0000259" key="14">
    <source>
        <dbReference type="Pfam" id="PF03199"/>
    </source>
</evidence>
<dbReference type="AlphaFoldDB" id="A0A5E8BUU5"/>
<dbReference type="InterPro" id="IPR014049">
    <property type="entry name" value="Glutathione_synthase_N_euk"/>
</dbReference>
<name>A0A5E8BUU5_9ASCO</name>
<dbReference type="InterPro" id="IPR016185">
    <property type="entry name" value="PreATP-grasp_dom_sf"/>
</dbReference>
<dbReference type="GO" id="GO:0000287">
    <property type="term" value="F:magnesium ion binding"/>
    <property type="evidence" value="ECO:0007669"/>
    <property type="project" value="UniProtKB-UniRule"/>
</dbReference>